<keyword evidence="1" id="KW-1133">Transmembrane helix</keyword>
<keyword evidence="1" id="KW-0472">Membrane</keyword>
<gene>
    <name evidence="2" type="ORF">BD01_1468</name>
</gene>
<reference evidence="2 3" key="1">
    <citation type="submission" date="2014-02" db="EMBL/GenBank/DDBJ databases">
        <title>Genome Sequence of an Hyperthermophilic Archaeon, Thermococcus nautili 30-1, producing viral vesicles.</title>
        <authorList>
            <person name="Oberto J."/>
            <person name="Gaudin M."/>
            <person name="Cossu M."/>
            <person name="Gorlas A."/>
            <person name="Slesarev A."/>
            <person name="Marguet E."/>
            <person name="Forterre P."/>
        </authorList>
    </citation>
    <scope>NUCLEOTIDE SEQUENCE [LARGE SCALE GENOMIC DNA]</scope>
    <source>
        <strain evidence="2 3">30-1</strain>
    </source>
</reference>
<dbReference type="RefSeq" id="WP_042691335.1">
    <property type="nucleotide sequence ID" value="NZ_CP007264.1"/>
</dbReference>
<dbReference type="EMBL" id="CP007264">
    <property type="protein sequence ID" value="AHL23079.1"/>
    <property type="molecule type" value="Genomic_DNA"/>
</dbReference>
<evidence type="ECO:0000256" key="1">
    <source>
        <dbReference type="SAM" id="Phobius"/>
    </source>
</evidence>
<keyword evidence="1" id="KW-0812">Transmembrane</keyword>
<accession>W8PLY5</accession>
<dbReference type="AlphaFoldDB" id="W8PLY5"/>
<protein>
    <submittedName>
        <fullName evidence="2">Uncharacterized protein</fullName>
    </submittedName>
</protein>
<dbReference type="STRING" id="195522.BD01_1468"/>
<dbReference type="GeneID" id="24958593"/>
<organism evidence="2 3">
    <name type="scientific">Thermococcus nautili</name>
    <dbReference type="NCBI Taxonomy" id="195522"/>
    <lineage>
        <taxon>Archaea</taxon>
        <taxon>Methanobacteriati</taxon>
        <taxon>Methanobacteriota</taxon>
        <taxon>Thermococci</taxon>
        <taxon>Thermococcales</taxon>
        <taxon>Thermococcaceae</taxon>
        <taxon>Thermococcus</taxon>
    </lineage>
</organism>
<evidence type="ECO:0000313" key="3">
    <source>
        <dbReference type="Proteomes" id="UP000019434"/>
    </source>
</evidence>
<dbReference type="Proteomes" id="UP000019434">
    <property type="component" value="Chromosome"/>
</dbReference>
<feature type="transmembrane region" description="Helical" evidence="1">
    <location>
        <begin position="6"/>
        <end position="22"/>
    </location>
</feature>
<evidence type="ECO:0000313" key="2">
    <source>
        <dbReference type="EMBL" id="AHL23079.1"/>
    </source>
</evidence>
<feature type="transmembrane region" description="Helical" evidence="1">
    <location>
        <begin position="34"/>
        <end position="55"/>
    </location>
</feature>
<proteinExistence type="predicted"/>
<keyword evidence="3" id="KW-1185">Reference proteome</keyword>
<dbReference type="KEGG" id="tnu:BD01_1468"/>
<sequence>MKKGRINFYHLIVFVYLVVSFLEKAKVELAIDISVHIVISFSIIIILTTIVARIIRIHTPGAGPYWELFRLLLFSL</sequence>
<dbReference type="HOGENOM" id="CLU_2646124_0_0_2"/>
<name>W8PLY5_9EURY</name>